<protein>
    <submittedName>
        <fullName evidence="2">Uncharacterized protein</fullName>
    </submittedName>
</protein>
<evidence type="ECO:0000313" key="2">
    <source>
        <dbReference type="WBParaSite" id="nRc.2.0.1.t10812-RA"/>
    </source>
</evidence>
<reference evidence="2" key="1">
    <citation type="submission" date="2022-11" db="UniProtKB">
        <authorList>
            <consortium name="WormBaseParasite"/>
        </authorList>
    </citation>
    <scope>IDENTIFICATION</scope>
</reference>
<dbReference type="Proteomes" id="UP000887565">
    <property type="component" value="Unplaced"/>
</dbReference>
<organism evidence="1 2">
    <name type="scientific">Romanomermis culicivorax</name>
    <name type="common">Nematode worm</name>
    <dbReference type="NCBI Taxonomy" id="13658"/>
    <lineage>
        <taxon>Eukaryota</taxon>
        <taxon>Metazoa</taxon>
        <taxon>Ecdysozoa</taxon>
        <taxon>Nematoda</taxon>
        <taxon>Enoplea</taxon>
        <taxon>Dorylaimia</taxon>
        <taxon>Mermithida</taxon>
        <taxon>Mermithoidea</taxon>
        <taxon>Mermithidae</taxon>
        <taxon>Romanomermis</taxon>
    </lineage>
</organism>
<proteinExistence type="predicted"/>
<dbReference type="AlphaFoldDB" id="A0A915IAB4"/>
<sequence>MVKPRYSRTPVSRYCAKTKSLEFKAETVPSCVASSPKLVIARLEKSGCNRTGKKSNAPLFGLAEDNQDDFESVCRIVTDFGPELIENDTAITADDIVK</sequence>
<evidence type="ECO:0000313" key="1">
    <source>
        <dbReference type="Proteomes" id="UP000887565"/>
    </source>
</evidence>
<dbReference type="WBParaSite" id="nRc.2.0.1.t10812-RA">
    <property type="protein sequence ID" value="nRc.2.0.1.t10812-RA"/>
    <property type="gene ID" value="nRc.2.0.1.g10812"/>
</dbReference>
<keyword evidence="1" id="KW-1185">Reference proteome</keyword>
<accession>A0A915IAB4</accession>
<name>A0A915IAB4_ROMCU</name>